<sequence length="228" mass="26069">MRVVYTCYRPARALATSSVQYSNARRRGKERYTKVESRREKEIYIRQLIRAAWAPSALRRWTLLVIPDGAAAVVLTFSFQIAHRLPLDMKEEALFLTVRKFVPSSDKRTRAVRGRGSSADYITEDAPPAASAQPLPAAAARQITYITYCEYTYASPEETAGRLFAAHLIKIPDGANSQRRLKTSRPPRPPVEEKAQRLRLKKHRRSPFIPNPVIVGRDFLYDEKKLNR</sequence>
<keyword evidence="2" id="KW-1185">Reference proteome</keyword>
<evidence type="ECO:0000313" key="1">
    <source>
        <dbReference type="EMBL" id="GBP07254.1"/>
    </source>
</evidence>
<dbReference type="Proteomes" id="UP000299102">
    <property type="component" value="Unassembled WGS sequence"/>
</dbReference>
<comment type="caution">
    <text evidence="1">The sequence shown here is derived from an EMBL/GenBank/DDBJ whole genome shotgun (WGS) entry which is preliminary data.</text>
</comment>
<protein>
    <submittedName>
        <fullName evidence="1">Uncharacterized protein</fullName>
    </submittedName>
</protein>
<gene>
    <name evidence="1" type="ORF">EVAR_92132_1</name>
</gene>
<dbReference type="EMBL" id="BGZK01000025">
    <property type="protein sequence ID" value="GBP07254.1"/>
    <property type="molecule type" value="Genomic_DNA"/>
</dbReference>
<accession>A0A4C1SZC1</accession>
<evidence type="ECO:0000313" key="2">
    <source>
        <dbReference type="Proteomes" id="UP000299102"/>
    </source>
</evidence>
<name>A0A4C1SZC1_EUMVA</name>
<proteinExistence type="predicted"/>
<dbReference type="AlphaFoldDB" id="A0A4C1SZC1"/>
<organism evidence="1 2">
    <name type="scientific">Eumeta variegata</name>
    <name type="common">Bagworm moth</name>
    <name type="synonym">Eumeta japonica</name>
    <dbReference type="NCBI Taxonomy" id="151549"/>
    <lineage>
        <taxon>Eukaryota</taxon>
        <taxon>Metazoa</taxon>
        <taxon>Ecdysozoa</taxon>
        <taxon>Arthropoda</taxon>
        <taxon>Hexapoda</taxon>
        <taxon>Insecta</taxon>
        <taxon>Pterygota</taxon>
        <taxon>Neoptera</taxon>
        <taxon>Endopterygota</taxon>
        <taxon>Lepidoptera</taxon>
        <taxon>Glossata</taxon>
        <taxon>Ditrysia</taxon>
        <taxon>Tineoidea</taxon>
        <taxon>Psychidae</taxon>
        <taxon>Oiketicinae</taxon>
        <taxon>Eumeta</taxon>
    </lineage>
</organism>
<reference evidence="1 2" key="1">
    <citation type="journal article" date="2019" name="Commun. Biol.">
        <title>The bagworm genome reveals a unique fibroin gene that provides high tensile strength.</title>
        <authorList>
            <person name="Kono N."/>
            <person name="Nakamura H."/>
            <person name="Ohtoshi R."/>
            <person name="Tomita M."/>
            <person name="Numata K."/>
            <person name="Arakawa K."/>
        </authorList>
    </citation>
    <scope>NUCLEOTIDE SEQUENCE [LARGE SCALE GENOMIC DNA]</scope>
</reference>